<evidence type="ECO:0000313" key="10">
    <source>
        <dbReference type="EMBL" id="WET62700.1"/>
    </source>
</evidence>
<evidence type="ECO:0000313" key="15">
    <source>
        <dbReference type="Proteomes" id="UP000441609"/>
    </source>
</evidence>
<dbReference type="InterPro" id="IPR012373">
    <property type="entry name" value="Ferrdict_sens_TM"/>
</dbReference>
<dbReference type="InterPro" id="IPR032508">
    <property type="entry name" value="FecR_C"/>
</dbReference>
<sequence length="329" mass="37889">MKIPDLSIIEKTLNNEATSEESCEVVRWFKTPEGQAWLAERIDQDEKTIHMGEEEAWIDHPIPSAVMYQNIMRQLRRQKIRRFIAYAAAVFIPIALIIGLFIRINSQVDLLADDGYDEVYVPNGERMQVLFQDGSKVHLNSGSRIRYPKKFGLSERKVYLEGEAWFEVAKNKNRPFIVDLSYMDIKVLGTTFDVKAYPEEEAIFVALETGSIELKSRSFKSYQLRPGEKAVYNKASGRCEVLRSHDVKMYSAWRRNVLVFKSAPLSDVMKTLARTYDISFDVKDSAALRYTYTITTDSVNLTTVLKELEKITPVLFEEKGGKIEVRMKK</sequence>
<gene>
    <name evidence="9" type="ORF">DW782_06195</name>
    <name evidence="5" type="ORF">ERS852380_03122</name>
    <name evidence="4" type="ORF">ERS852429_01988</name>
    <name evidence="7" type="ORF">GKD66_17445</name>
    <name evidence="6" type="ORF">GKD67_10735</name>
    <name evidence="8" type="ORF">GKD70_16045</name>
    <name evidence="10" type="ORF">P2T59_13425</name>
</gene>
<dbReference type="GO" id="GO:0016989">
    <property type="term" value="F:sigma factor antagonist activity"/>
    <property type="evidence" value="ECO:0007669"/>
    <property type="project" value="TreeGrafter"/>
</dbReference>
<dbReference type="Proteomes" id="UP000095455">
    <property type="component" value="Unassembled WGS sequence"/>
</dbReference>
<dbReference type="EMBL" id="CP120353">
    <property type="protein sequence ID" value="WET62700.1"/>
    <property type="molecule type" value="Genomic_DNA"/>
</dbReference>
<dbReference type="DNASU" id="5307473"/>
<dbReference type="EMBL" id="CYYK01000011">
    <property type="protein sequence ID" value="CUO78513.1"/>
    <property type="molecule type" value="Genomic_DNA"/>
</dbReference>
<dbReference type="Proteomes" id="UP000441358">
    <property type="component" value="Unassembled WGS sequence"/>
</dbReference>
<organism evidence="9 13">
    <name type="scientific">Parabacteroides distasonis</name>
    <dbReference type="NCBI Taxonomy" id="823"/>
    <lineage>
        <taxon>Bacteria</taxon>
        <taxon>Pseudomonadati</taxon>
        <taxon>Bacteroidota</taxon>
        <taxon>Bacteroidia</taxon>
        <taxon>Bacteroidales</taxon>
        <taxon>Tannerellaceae</taxon>
        <taxon>Parabacteroides</taxon>
    </lineage>
</organism>
<dbReference type="Proteomes" id="UP000095591">
    <property type="component" value="Unassembled WGS sequence"/>
</dbReference>
<evidence type="ECO:0000313" key="14">
    <source>
        <dbReference type="Proteomes" id="UP000441358"/>
    </source>
</evidence>
<evidence type="ECO:0000259" key="2">
    <source>
        <dbReference type="Pfam" id="PF04773"/>
    </source>
</evidence>
<dbReference type="RefSeq" id="WP_005854084.1">
    <property type="nucleotide sequence ID" value="NZ_BAABYH010000001.1"/>
</dbReference>
<evidence type="ECO:0000313" key="5">
    <source>
        <dbReference type="EMBL" id="CUO78513.1"/>
    </source>
</evidence>
<evidence type="ECO:0000313" key="4">
    <source>
        <dbReference type="EMBL" id="CUN11278.1"/>
    </source>
</evidence>
<dbReference type="EMBL" id="WKMY01000006">
    <property type="protein sequence ID" value="MRY93696.1"/>
    <property type="molecule type" value="Genomic_DNA"/>
</dbReference>
<proteinExistence type="predicted"/>
<evidence type="ECO:0000313" key="8">
    <source>
        <dbReference type="EMBL" id="MSB74774.1"/>
    </source>
</evidence>
<keyword evidence="1" id="KW-0472">Membrane</keyword>
<reference evidence="9 13" key="2">
    <citation type="submission" date="2018-08" db="EMBL/GenBank/DDBJ databases">
        <title>A genome reference for cultivated species of the human gut microbiota.</title>
        <authorList>
            <person name="Zou Y."/>
            <person name="Xue W."/>
            <person name="Luo G."/>
        </authorList>
    </citation>
    <scope>NUCLEOTIDE SEQUENCE [LARGE SCALE GENOMIC DNA]</scope>
    <source>
        <strain evidence="9 13">AM30-4</strain>
    </source>
</reference>
<keyword evidence="1" id="KW-0812">Transmembrane</keyword>
<dbReference type="AlphaFoldDB" id="A0A174HUD2"/>
<dbReference type="Proteomes" id="UP001221009">
    <property type="component" value="Chromosome"/>
</dbReference>
<evidence type="ECO:0000256" key="1">
    <source>
        <dbReference type="SAM" id="Phobius"/>
    </source>
</evidence>
<dbReference type="EMBL" id="WKMO01000015">
    <property type="protein sequence ID" value="MSB74774.1"/>
    <property type="molecule type" value="Genomic_DNA"/>
</dbReference>
<dbReference type="InterPro" id="IPR006860">
    <property type="entry name" value="FecR"/>
</dbReference>
<evidence type="ECO:0000259" key="3">
    <source>
        <dbReference type="Pfam" id="PF16344"/>
    </source>
</evidence>
<dbReference type="PANTHER" id="PTHR30273:SF2">
    <property type="entry name" value="PROTEIN FECR"/>
    <property type="match status" value="1"/>
</dbReference>
<dbReference type="OrthoDB" id="699645at2"/>
<feature type="transmembrane region" description="Helical" evidence="1">
    <location>
        <begin position="83"/>
        <end position="102"/>
    </location>
</feature>
<dbReference type="OMA" id="FIGQIKP"/>
<dbReference type="Gene3D" id="3.55.50.30">
    <property type="match status" value="1"/>
</dbReference>
<dbReference type="EMBL" id="WKMC01000015">
    <property type="protein sequence ID" value="MRZ51982.1"/>
    <property type="molecule type" value="Genomic_DNA"/>
</dbReference>
<evidence type="ECO:0000313" key="13">
    <source>
        <dbReference type="Proteomes" id="UP000284660"/>
    </source>
</evidence>
<reference evidence="14 15" key="3">
    <citation type="journal article" date="2019" name="Nat. Med.">
        <title>A library of human gut bacterial isolates paired with longitudinal multiomics data enables mechanistic microbiome research.</title>
        <authorList>
            <person name="Poyet M."/>
            <person name="Groussin M."/>
            <person name="Gibbons S.M."/>
            <person name="Avila-Pacheco J."/>
            <person name="Jiang X."/>
            <person name="Kearney S.M."/>
            <person name="Perrotta A.R."/>
            <person name="Berdy B."/>
            <person name="Zhao S."/>
            <person name="Lieberman T.D."/>
            <person name="Swanson P.K."/>
            <person name="Smith M."/>
            <person name="Roesemann S."/>
            <person name="Alexander J.E."/>
            <person name="Rich S.A."/>
            <person name="Livny J."/>
            <person name="Vlamakis H."/>
            <person name="Clish C."/>
            <person name="Bullock K."/>
            <person name="Deik A."/>
            <person name="Scott J."/>
            <person name="Pierce K.A."/>
            <person name="Xavier R.J."/>
            <person name="Alm E.J."/>
        </authorList>
    </citation>
    <scope>NUCLEOTIDE SEQUENCE [LARGE SCALE GENOMIC DNA]</scope>
    <source>
        <strain evidence="8 15">BIOML-A20</strain>
        <strain evidence="7 14">BIOML-A32</strain>
        <strain evidence="6 16">BIOML-A9</strain>
    </source>
</reference>
<protein>
    <submittedName>
        <fullName evidence="9">DUF4974 domain-containing protein</fullName>
    </submittedName>
    <submittedName>
        <fullName evidence="4">Fec operon regulator FecR</fullName>
    </submittedName>
    <submittedName>
        <fullName evidence="10">FecR domain-containing protein</fullName>
    </submittedName>
</protein>
<name>A0A174HUD2_PARDI</name>
<dbReference type="GeneID" id="93522317"/>
<reference evidence="10" key="4">
    <citation type="submission" date="2023-03" db="EMBL/GenBank/DDBJ databases">
        <title>Parabacteroides distasonis, a bacteria resistant against UC.</title>
        <authorList>
            <person name="Dai W."/>
        </authorList>
    </citation>
    <scope>NUCLEOTIDE SEQUENCE</scope>
    <source>
        <strain evidence="10">F1-28</strain>
    </source>
</reference>
<dbReference type="EMBL" id="QSJN01000003">
    <property type="protein sequence ID" value="RHD76636.1"/>
    <property type="molecule type" value="Genomic_DNA"/>
</dbReference>
<evidence type="ECO:0000313" key="7">
    <source>
        <dbReference type="EMBL" id="MRZ51982.1"/>
    </source>
</evidence>
<evidence type="ECO:0000313" key="12">
    <source>
        <dbReference type="Proteomes" id="UP000095591"/>
    </source>
</evidence>
<accession>A0A174HUD2</accession>
<keyword evidence="1" id="KW-1133">Transmembrane helix</keyword>
<reference evidence="11 12" key="1">
    <citation type="submission" date="2015-09" db="EMBL/GenBank/DDBJ databases">
        <authorList>
            <consortium name="Pathogen Informatics"/>
        </authorList>
    </citation>
    <scope>NUCLEOTIDE SEQUENCE [LARGE SCALE GENOMIC DNA]</scope>
    <source>
        <strain evidence="5 11">2789STDY5608822</strain>
        <strain evidence="4 12">2789STDY5608872</strain>
    </source>
</reference>
<dbReference type="EMBL" id="CYXP01000004">
    <property type="protein sequence ID" value="CUN11278.1"/>
    <property type="molecule type" value="Genomic_DNA"/>
</dbReference>
<dbReference type="PIRSF" id="PIRSF018266">
    <property type="entry name" value="FecR"/>
    <property type="match status" value="1"/>
</dbReference>
<dbReference type="Pfam" id="PF04773">
    <property type="entry name" value="FecR"/>
    <property type="match status" value="1"/>
</dbReference>
<evidence type="ECO:0000313" key="11">
    <source>
        <dbReference type="Proteomes" id="UP000095455"/>
    </source>
</evidence>
<evidence type="ECO:0000313" key="16">
    <source>
        <dbReference type="Proteomes" id="UP000461276"/>
    </source>
</evidence>
<feature type="domain" description="FecR protein" evidence="2">
    <location>
        <begin position="118"/>
        <end position="212"/>
    </location>
</feature>
<dbReference type="Proteomes" id="UP000461276">
    <property type="component" value="Unassembled WGS sequence"/>
</dbReference>
<dbReference type="FunFam" id="2.60.120.1440:FF:000001">
    <property type="entry name" value="Putative anti-sigma factor"/>
    <property type="match status" value="1"/>
</dbReference>
<feature type="domain" description="Protein FecR C-terminal" evidence="3">
    <location>
        <begin position="258"/>
        <end position="324"/>
    </location>
</feature>
<evidence type="ECO:0000313" key="9">
    <source>
        <dbReference type="EMBL" id="RHD76636.1"/>
    </source>
</evidence>
<dbReference type="Gene3D" id="2.60.120.1440">
    <property type="match status" value="1"/>
</dbReference>
<dbReference type="Proteomes" id="UP000284660">
    <property type="component" value="Unassembled WGS sequence"/>
</dbReference>
<dbReference type="Pfam" id="PF16344">
    <property type="entry name" value="FecR_C"/>
    <property type="match status" value="1"/>
</dbReference>
<dbReference type="PANTHER" id="PTHR30273">
    <property type="entry name" value="PERIPLASMIC SIGNAL SENSOR AND SIGMA FACTOR ACTIVATOR FECR-RELATED"/>
    <property type="match status" value="1"/>
</dbReference>
<dbReference type="Proteomes" id="UP000441609">
    <property type="component" value="Unassembled WGS sequence"/>
</dbReference>
<evidence type="ECO:0000313" key="6">
    <source>
        <dbReference type="EMBL" id="MRY93696.1"/>
    </source>
</evidence>